<dbReference type="PROSITE" id="PS00107">
    <property type="entry name" value="PROTEIN_KINASE_ATP"/>
    <property type="match status" value="1"/>
</dbReference>
<keyword evidence="5 13" id="KW-0472">Membrane</keyword>
<feature type="domain" description="Ig-like" evidence="16">
    <location>
        <begin position="422"/>
        <end position="500"/>
    </location>
</feature>
<feature type="binding site" evidence="11">
    <location>
        <position position="869"/>
    </location>
    <ligand>
        <name>ATP</name>
        <dbReference type="ChEBI" id="CHEBI:30616"/>
    </ligand>
</feature>
<evidence type="ECO:0000313" key="17">
    <source>
        <dbReference type="EMBL" id="CAH3142520.1"/>
    </source>
</evidence>
<keyword evidence="6 10" id="KW-1015">Disulfide bond</keyword>
<dbReference type="Gene3D" id="2.60.40.10">
    <property type="entry name" value="Immunoglobulins"/>
    <property type="match status" value="6"/>
</dbReference>
<dbReference type="SUPFAM" id="SSF48726">
    <property type="entry name" value="Immunoglobulin"/>
    <property type="match status" value="6"/>
</dbReference>
<keyword evidence="11" id="KW-0067">ATP-binding</keyword>
<feature type="region of interest" description="Disordered" evidence="12">
    <location>
        <begin position="53"/>
        <end position="72"/>
    </location>
</feature>
<keyword evidence="7" id="KW-0675">Receptor</keyword>
<dbReference type="InterPro" id="IPR003598">
    <property type="entry name" value="Ig_sub2"/>
</dbReference>
<evidence type="ECO:0000256" key="5">
    <source>
        <dbReference type="ARBA" id="ARBA00023136"/>
    </source>
</evidence>
<dbReference type="InterPro" id="IPR007110">
    <property type="entry name" value="Ig-like_dom"/>
</dbReference>
<dbReference type="EC" id="2.7.10.1" evidence="2"/>
<dbReference type="PRINTS" id="PR00258">
    <property type="entry name" value="SPERACTRCPTR"/>
</dbReference>
<dbReference type="InterPro" id="IPR020635">
    <property type="entry name" value="Tyr_kinase_cat_dom"/>
</dbReference>
<evidence type="ECO:0000259" key="16">
    <source>
        <dbReference type="PROSITE" id="PS50835"/>
    </source>
</evidence>
<name>A0ABN8PF37_9CNID</name>
<evidence type="ECO:0000256" key="12">
    <source>
        <dbReference type="SAM" id="MobiDB-lite"/>
    </source>
</evidence>
<dbReference type="InterPro" id="IPR036772">
    <property type="entry name" value="SRCR-like_dom_sf"/>
</dbReference>
<feature type="domain" description="Ig-like" evidence="16">
    <location>
        <begin position="680"/>
        <end position="770"/>
    </location>
</feature>
<dbReference type="CDD" id="cd00096">
    <property type="entry name" value="Ig"/>
    <property type="match status" value="1"/>
</dbReference>
<evidence type="ECO:0000259" key="15">
    <source>
        <dbReference type="PROSITE" id="PS50287"/>
    </source>
</evidence>
<dbReference type="SMART" id="SM00408">
    <property type="entry name" value="IGc2"/>
    <property type="match status" value="6"/>
</dbReference>
<dbReference type="PANTHER" id="PTHR10075:SF14">
    <property type="entry name" value="CELL ADHESION MOLECULE DSCAM2-RELATED"/>
    <property type="match status" value="1"/>
</dbReference>
<organism evidence="17 18">
    <name type="scientific">Porites lobata</name>
    <dbReference type="NCBI Taxonomy" id="104759"/>
    <lineage>
        <taxon>Eukaryota</taxon>
        <taxon>Metazoa</taxon>
        <taxon>Cnidaria</taxon>
        <taxon>Anthozoa</taxon>
        <taxon>Hexacorallia</taxon>
        <taxon>Scleractinia</taxon>
        <taxon>Fungiina</taxon>
        <taxon>Poritidae</taxon>
        <taxon>Porites</taxon>
    </lineage>
</organism>
<comment type="caution">
    <text evidence="17">The sequence shown here is derived from an EMBL/GenBank/DDBJ whole genome shotgun (WGS) entry which is preliminary data.</text>
</comment>
<dbReference type="InterPro" id="IPR008266">
    <property type="entry name" value="Tyr_kinase_AS"/>
</dbReference>
<dbReference type="InterPro" id="IPR036179">
    <property type="entry name" value="Ig-like_dom_sf"/>
</dbReference>
<sequence>MKLFKTGFPVRFRTNEIPSLGIMEIKSNNTWKRLCTPSWDDKERDLTCRAMGYNGPTDNSTHQPESNSHSNTTIRQNCTSLFFNCNNNSKENLQSWGFVSFFQPCPPPKYCLYVDHVYHPWGNSSIVFLFNIIFLFTYSVPVRLNGANFDYGGRVEVFYRGKWGKICLNEWGFDDVKVVCTQLGFAGAIAEFITSEVKDENLPYLMSKVSCNGKEFNLSSCKRTDGENDCPGGKGAQALCEPSKFITMLRENPYYLKINSSETFTCSMRKDISHIRWYIDSKAASPSGRKIKISNGTLTIKDVSVSDGGTYECRGLKYTRFFTIYVIAEFTNVRPQQTLKNGTLGDIKCSGVGAPVPQFEWKRHGNKTFDKGRFIQLLNGSLFVSPVLPGDEGLYTCTMKQNKKHSIGTESQVINVSVIVAPVVKVLGPIGAVLKGDNVSLNCSIQEGSTPEIHWSKDNLTRSEKGRMLHLTKVKAEDEGLYTCKAENYAGSSSGEIFLTVYVPPKVNPKLRNQSLSLSSAFDTKCILDGDPPPEVNWTKNGAPLQNNNNTLRIINVTFKDAGQYACIAENKAGKINISIWIDVTESPQAVVSPSNQTIPEGKAANISCKAIGFPKPTFKWTFRENEDLPQGAVVEYNEGRSFLKLKNASKLMAGTYKCTAKNKANSTTATATLRVLGKPTAAIVERTYPTILAGEDIKLTCKVSGLKVEVKWKKNGSPLPKNEKVRVSRGDDSSTLVINDVKNDDSGDYSCEARNPAGYSFSTVKIRVTDIPLIPSGSSLQWYYIVGPISAVIFFTLFIWCMCKRRLKAHENPGFELEMVVREVDKWEIVPDCIKLHNTIGSGAFGAVWKATLKQPDKKHGVQTVAAKCFTPTAGENGRKALMKEIELGKSLANSPHVNIVKFIGCVTTQIHPIMIMEYMAYGDLLGFLRKSRGIHDQYHRGEGEAFELQPYDLVLFAKHIATGMVYLRSRGIIHRDLAARNVLLDQDFVCKITDFGLSYQSFKYGHGNAKKGCIPVKWTAPEILYGNLGQLSPKSDVWSYGVVLYEIFTIGGIPYPGWSEAETIAEIKNGYRMPKPEHIDNTLYV</sequence>
<dbReference type="Gene3D" id="3.30.200.20">
    <property type="entry name" value="Phosphorylase Kinase, domain 1"/>
    <property type="match status" value="1"/>
</dbReference>
<keyword evidence="3 13" id="KW-0812">Transmembrane</keyword>
<evidence type="ECO:0000256" key="4">
    <source>
        <dbReference type="ARBA" id="ARBA00022989"/>
    </source>
</evidence>
<accession>A0ABN8PF37</accession>
<evidence type="ECO:0000256" key="10">
    <source>
        <dbReference type="PROSITE-ProRule" id="PRU00196"/>
    </source>
</evidence>
<dbReference type="PANTHER" id="PTHR10075">
    <property type="entry name" value="BASIGIN RELATED"/>
    <property type="match status" value="1"/>
</dbReference>
<feature type="domain" description="Protein kinase" evidence="14">
    <location>
        <begin position="835"/>
        <end position="1087"/>
    </location>
</feature>
<dbReference type="InterPro" id="IPR000719">
    <property type="entry name" value="Prot_kinase_dom"/>
</dbReference>
<dbReference type="Gene3D" id="3.10.250.10">
    <property type="entry name" value="SRCR-like domain"/>
    <property type="match status" value="2"/>
</dbReference>
<evidence type="ECO:0000256" key="9">
    <source>
        <dbReference type="ARBA" id="ARBA00023319"/>
    </source>
</evidence>
<keyword evidence="8" id="KW-0325">Glycoprotein</keyword>
<keyword evidence="18" id="KW-1185">Reference proteome</keyword>
<dbReference type="InterPro" id="IPR011009">
    <property type="entry name" value="Kinase-like_dom_sf"/>
</dbReference>
<dbReference type="SUPFAM" id="SSF56487">
    <property type="entry name" value="SRCR-like"/>
    <property type="match status" value="2"/>
</dbReference>
<dbReference type="SMART" id="SM00219">
    <property type="entry name" value="TyrKc"/>
    <property type="match status" value="1"/>
</dbReference>
<keyword evidence="11" id="KW-0547">Nucleotide-binding</keyword>
<dbReference type="Pfam" id="PF13927">
    <property type="entry name" value="Ig_3"/>
    <property type="match status" value="2"/>
</dbReference>
<dbReference type="Pfam" id="PF07714">
    <property type="entry name" value="PK_Tyr_Ser-Thr"/>
    <property type="match status" value="1"/>
</dbReference>
<feature type="domain" description="Ig-like" evidence="16">
    <location>
        <begin position="328"/>
        <end position="415"/>
    </location>
</feature>
<evidence type="ECO:0000256" key="2">
    <source>
        <dbReference type="ARBA" id="ARBA00011902"/>
    </source>
</evidence>
<dbReference type="PROSITE" id="PS00109">
    <property type="entry name" value="PROTEIN_KINASE_TYR"/>
    <property type="match status" value="1"/>
</dbReference>
<dbReference type="InterPro" id="IPR017441">
    <property type="entry name" value="Protein_kinase_ATP_BS"/>
</dbReference>
<keyword evidence="9" id="KW-0393">Immunoglobulin domain</keyword>
<dbReference type="Pfam" id="PF00530">
    <property type="entry name" value="SRCR"/>
    <property type="match status" value="1"/>
</dbReference>
<dbReference type="PROSITE" id="PS50287">
    <property type="entry name" value="SRCR_2"/>
    <property type="match status" value="2"/>
</dbReference>
<dbReference type="InterPro" id="IPR001245">
    <property type="entry name" value="Ser-Thr/Tyr_kinase_cat_dom"/>
</dbReference>
<feature type="domain" description="Ig-like" evidence="16">
    <location>
        <begin position="242"/>
        <end position="314"/>
    </location>
</feature>
<dbReference type="Pfam" id="PF07679">
    <property type="entry name" value="I-set"/>
    <property type="match status" value="4"/>
</dbReference>
<dbReference type="CDD" id="cd00192">
    <property type="entry name" value="PTKc"/>
    <property type="match status" value="1"/>
</dbReference>
<feature type="disulfide bond" evidence="10">
    <location>
        <begin position="211"/>
        <end position="221"/>
    </location>
</feature>
<dbReference type="PROSITE" id="PS50835">
    <property type="entry name" value="IG_LIKE"/>
    <property type="match status" value="6"/>
</dbReference>
<dbReference type="PROSITE" id="PS50011">
    <property type="entry name" value="PROTEIN_KINASE_DOM"/>
    <property type="match status" value="1"/>
</dbReference>
<dbReference type="InterPro" id="IPR013783">
    <property type="entry name" value="Ig-like_fold"/>
</dbReference>
<feature type="domain" description="Ig-like" evidence="16">
    <location>
        <begin position="588"/>
        <end position="675"/>
    </location>
</feature>
<dbReference type="SUPFAM" id="SSF56112">
    <property type="entry name" value="Protein kinase-like (PK-like)"/>
    <property type="match status" value="1"/>
</dbReference>
<evidence type="ECO:0000256" key="8">
    <source>
        <dbReference type="ARBA" id="ARBA00023180"/>
    </source>
</evidence>
<dbReference type="InterPro" id="IPR003599">
    <property type="entry name" value="Ig_sub"/>
</dbReference>
<dbReference type="InterPro" id="IPR001190">
    <property type="entry name" value="SRCR"/>
</dbReference>
<dbReference type="SMART" id="SM00202">
    <property type="entry name" value="SR"/>
    <property type="match status" value="1"/>
</dbReference>
<evidence type="ECO:0000313" key="18">
    <source>
        <dbReference type="Proteomes" id="UP001159405"/>
    </source>
</evidence>
<dbReference type="SMART" id="SM00409">
    <property type="entry name" value="IG"/>
    <property type="match status" value="6"/>
</dbReference>
<dbReference type="Gene3D" id="1.10.510.10">
    <property type="entry name" value="Transferase(Phosphotransferase) domain 1"/>
    <property type="match status" value="1"/>
</dbReference>
<evidence type="ECO:0000256" key="6">
    <source>
        <dbReference type="ARBA" id="ARBA00023157"/>
    </source>
</evidence>
<evidence type="ECO:0000256" key="7">
    <source>
        <dbReference type="ARBA" id="ARBA00023170"/>
    </source>
</evidence>
<dbReference type="PRINTS" id="PR00109">
    <property type="entry name" value="TYRKINASE"/>
</dbReference>
<feature type="compositionally biased region" description="Polar residues" evidence="12">
    <location>
        <begin position="56"/>
        <end position="72"/>
    </location>
</feature>
<evidence type="ECO:0000259" key="14">
    <source>
        <dbReference type="PROSITE" id="PS50011"/>
    </source>
</evidence>
<feature type="domain" description="SRCR" evidence="15">
    <location>
        <begin position="142"/>
        <end position="241"/>
    </location>
</feature>
<protein>
    <recommendedName>
        <fullName evidence="2">receptor protein-tyrosine kinase</fullName>
        <ecNumber evidence="2">2.7.10.1</ecNumber>
    </recommendedName>
</protein>
<evidence type="ECO:0000256" key="1">
    <source>
        <dbReference type="ARBA" id="ARBA00004167"/>
    </source>
</evidence>
<gene>
    <name evidence="17" type="ORF">PLOB_00042378</name>
</gene>
<evidence type="ECO:0000256" key="3">
    <source>
        <dbReference type="ARBA" id="ARBA00022692"/>
    </source>
</evidence>
<dbReference type="InterPro" id="IPR013098">
    <property type="entry name" value="Ig_I-set"/>
</dbReference>
<comment type="caution">
    <text evidence="10">Lacks conserved residue(s) required for the propagation of feature annotation.</text>
</comment>
<dbReference type="PROSITE" id="PS00420">
    <property type="entry name" value="SRCR_1"/>
    <property type="match status" value="1"/>
</dbReference>
<evidence type="ECO:0000256" key="13">
    <source>
        <dbReference type="SAM" id="Phobius"/>
    </source>
</evidence>
<comment type="subcellular location">
    <subcellularLocation>
        <location evidence="1">Membrane</location>
        <topology evidence="1">Single-pass membrane protein</topology>
    </subcellularLocation>
</comment>
<evidence type="ECO:0000256" key="11">
    <source>
        <dbReference type="PROSITE-ProRule" id="PRU10141"/>
    </source>
</evidence>
<feature type="domain" description="Ig-like" evidence="16">
    <location>
        <begin position="505"/>
        <end position="579"/>
    </location>
</feature>
<keyword evidence="4 13" id="KW-1133">Transmembrane helix</keyword>
<dbReference type="Proteomes" id="UP001159405">
    <property type="component" value="Unassembled WGS sequence"/>
</dbReference>
<feature type="domain" description="SRCR" evidence="15">
    <location>
        <begin position="10"/>
        <end position="52"/>
    </location>
</feature>
<proteinExistence type="predicted"/>
<feature type="transmembrane region" description="Helical" evidence="13">
    <location>
        <begin position="783"/>
        <end position="804"/>
    </location>
</feature>
<dbReference type="EMBL" id="CALNXK010000069">
    <property type="protein sequence ID" value="CAH3142520.1"/>
    <property type="molecule type" value="Genomic_DNA"/>
</dbReference>
<reference evidence="17 18" key="1">
    <citation type="submission" date="2022-05" db="EMBL/GenBank/DDBJ databases">
        <authorList>
            <consortium name="Genoscope - CEA"/>
            <person name="William W."/>
        </authorList>
    </citation>
    <scope>NUCLEOTIDE SEQUENCE [LARGE SCALE GENOMIC DNA]</scope>
</reference>